<keyword evidence="2" id="KW-0812">Transmembrane</keyword>
<keyword evidence="2" id="KW-0472">Membrane</keyword>
<reference evidence="3 4" key="1">
    <citation type="journal article" date="2023" name="Plants (Basel)">
        <title>Bridging the Gap: Combining Genomics and Transcriptomics Approaches to Understand Stylosanthes scabra, an Orphan Legume from the Brazilian Caatinga.</title>
        <authorList>
            <person name="Ferreira-Neto J.R.C."/>
            <person name="da Silva M.D."/>
            <person name="Binneck E."/>
            <person name="de Melo N.F."/>
            <person name="da Silva R.H."/>
            <person name="de Melo A.L.T.M."/>
            <person name="Pandolfi V."/>
            <person name="Bustamante F.O."/>
            <person name="Brasileiro-Vidal A.C."/>
            <person name="Benko-Iseppon A.M."/>
        </authorList>
    </citation>
    <scope>NUCLEOTIDE SEQUENCE [LARGE SCALE GENOMIC DNA]</scope>
    <source>
        <tissue evidence="3">Leaves</tissue>
    </source>
</reference>
<evidence type="ECO:0000313" key="3">
    <source>
        <dbReference type="EMBL" id="MED6157372.1"/>
    </source>
</evidence>
<keyword evidence="4" id="KW-1185">Reference proteome</keyword>
<protein>
    <submittedName>
        <fullName evidence="3">Uncharacterized protein</fullName>
    </submittedName>
</protein>
<evidence type="ECO:0000256" key="1">
    <source>
        <dbReference type="SAM" id="MobiDB-lite"/>
    </source>
</evidence>
<feature type="transmembrane region" description="Helical" evidence="2">
    <location>
        <begin position="21"/>
        <end position="40"/>
    </location>
</feature>
<evidence type="ECO:0000313" key="4">
    <source>
        <dbReference type="Proteomes" id="UP001341840"/>
    </source>
</evidence>
<proteinExistence type="predicted"/>
<evidence type="ECO:0000256" key="2">
    <source>
        <dbReference type="SAM" id="Phobius"/>
    </source>
</evidence>
<name>A0ABU6U867_9FABA</name>
<sequence>MGRWKRQHQVQNSQALICKKLGALKMPGGAFITWAILDILESIRFVKLYCLFRQSSWERYPLTVILLVRFGILAEFRIAKSVSMLVVQMAGNDVTLARLRGLIRPPAIGGVVGATTCTAVPARLALLSTARATTPPVGPTPGTRDTPEEGSSNGGEINDEATLDISFTDRNLEQSQPPPSPKKTFIAGRLDGC</sequence>
<dbReference type="Proteomes" id="UP001341840">
    <property type="component" value="Unassembled WGS sequence"/>
</dbReference>
<organism evidence="3 4">
    <name type="scientific">Stylosanthes scabra</name>
    <dbReference type="NCBI Taxonomy" id="79078"/>
    <lineage>
        <taxon>Eukaryota</taxon>
        <taxon>Viridiplantae</taxon>
        <taxon>Streptophyta</taxon>
        <taxon>Embryophyta</taxon>
        <taxon>Tracheophyta</taxon>
        <taxon>Spermatophyta</taxon>
        <taxon>Magnoliopsida</taxon>
        <taxon>eudicotyledons</taxon>
        <taxon>Gunneridae</taxon>
        <taxon>Pentapetalae</taxon>
        <taxon>rosids</taxon>
        <taxon>fabids</taxon>
        <taxon>Fabales</taxon>
        <taxon>Fabaceae</taxon>
        <taxon>Papilionoideae</taxon>
        <taxon>50 kb inversion clade</taxon>
        <taxon>dalbergioids sensu lato</taxon>
        <taxon>Dalbergieae</taxon>
        <taxon>Pterocarpus clade</taxon>
        <taxon>Stylosanthes</taxon>
    </lineage>
</organism>
<accession>A0ABU6U867</accession>
<dbReference type="EMBL" id="JASCZI010120905">
    <property type="protein sequence ID" value="MED6157372.1"/>
    <property type="molecule type" value="Genomic_DNA"/>
</dbReference>
<feature type="region of interest" description="Disordered" evidence="1">
    <location>
        <begin position="131"/>
        <end position="193"/>
    </location>
</feature>
<comment type="caution">
    <text evidence="3">The sequence shown here is derived from an EMBL/GenBank/DDBJ whole genome shotgun (WGS) entry which is preliminary data.</text>
</comment>
<gene>
    <name evidence="3" type="ORF">PIB30_022498</name>
</gene>
<feature type="compositionally biased region" description="Low complexity" evidence="1">
    <location>
        <begin position="131"/>
        <end position="144"/>
    </location>
</feature>
<keyword evidence="2" id="KW-1133">Transmembrane helix</keyword>